<dbReference type="GO" id="GO:0016747">
    <property type="term" value="F:acyltransferase activity, transferring groups other than amino-acyl groups"/>
    <property type="evidence" value="ECO:0007669"/>
    <property type="project" value="InterPro"/>
</dbReference>
<keyword evidence="3" id="KW-1185">Reference proteome</keyword>
<organism evidence="2 3">
    <name type="scientific">Penicillium daleae</name>
    <dbReference type="NCBI Taxonomy" id="63821"/>
    <lineage>
        <taxon>Eukaryota</taxon>
        <taxon>Fungi</taxon>
        <taxon>Dikarya</taxon>
        <taxon>Ascomycota</taxon>
        <taxon>Pezizomycotina</taxon>
        <taxon>Eurotiomycetes</taxon>
        <taxon>Eurotiomycetidae</taxon>
        <taxon>Eurotiales</taxon>
        <taxon>Aspergillaceae</taxon>
        <taxon>Penicillium</taxon>
    </lineage>
</organism>
<evidence type="ECO:0000313" key="3">
    <source>
        <dbReference type="Proteomes" id="UP001213681"/>
    </source>
</evidence>
<name>A0AAD6CAG1_9EURO</name>
<reference evidence="2" key="1">
    <citation type="submission" date="2022-12" db="EMBL/GenBank/DDBJ databases">
        <authorList>
            <person name="Petersen C."/>
        </authorList>
    </citation>
    <scope>NUCLEOTIDE SEQUENCE</scope>
    <source>
        <strain evidence="2">IBT 16125</strain>
    </source>
</reference>
<accession>A0AAD6CAG1</accession>
<gene>
    <name evidence="2" type="ORF">N7458_005313</name>
</gene>
<dbReference type="SUPFAM" id="SSF55729">
    <property type="entry name" value="Acyl-CoA N-acyltransferases (Nat)"/>
    <property type="match status" value="1"/>
</dbReference>
<sequence>MAAIEKVQPTLRTNRLELVPFGPEHREHTMKLDMDPKVMKHVAFGRPFTEDEAIQVHTWLMNCANLVPGFGTWAGYAQGEFVGWWILGPVPKKDNPEKFLTDRTEYGFRVSPKFWGQGYAKEGAREMIRHAFEDLGLVEVIGETMTVNSASRAVMAACGLRHVDTFFNTYPTPPPGIEEGEVRYSITRDEWCTKQDIRAPQGSVRLRWSPSTALYKLYCYLLKVLR</sequence>
<dbReference type="InterPro" id="IPR016181">
    <property type="entry name" value="Acyl_CoA_acyltransferase"/>
</dbReference>
<evidence type="ECO:0000313" key="2">
    <source>
        <dbReference type="EMBL" id="KAJ5454357.1"/>
    </source>
</evidence>
<dbReference type="PROSITE" id="PS51186">
    <property type="entry name" value="GNAT"/>
    <property type="match status" value="1"/>
</dbReference>
<dbReference type="EMBL" id="JAPVEA010000005">
    <property type="protein sequence ID" value="KAJ5454357.1"/>
    <property type="molecule type" value="Genomic_DNA"/>
</dbReference>
<dbReference type="Pfam" id="PF13302">
    <property type="entry name" value="Acetyltransf_3"/>
    <property type="match status" value="1"/>
</dbReference>
<dbReference type="PANTHER" id="PTHR43792:SF16">
    <property type="entry name" value="N-ACETYLTRANSFERASE DOMAIN-CONTAINING PROTEIN"/>
    <property type="match status" value="1"/>
</dbReference>
<dbReference type="AlphaFoldDB" id="A0AAD6CAG1"/>
<dbReference type="Gene3D" id="3.40.630.30">
    <property type="match status" value="1"/>
</dbReference>
<dbReference type="InterPro" id="IPR051531">
    <property type="entry name" value="N-acetyltransferase"/>
</dbReference>
<dbReference type="RefSeq" id="XP_056767313.1">
    <property type="nucleotide sequence ID" value="XM_056908695.1"/>
</dbReference>
<dbReference type="GeneID" id="81598938"/>
<feature type="domain" description="N-acetyltransferase" evidence="1">
    <location>
        <begin position="16"/>
        <end position="189"/>
    </location>
</feature>
<comment type="caution">
    <text evidence="2">The sequence shown here is derived from an EMBL/GenBank/DDBJ whole genome shotgun (WGS) entry which is preliminary data.</text>
</comment>
<dbReference type="Proteomes" id="UP001213681">
    <property type="component" value="Unassembled WGS sequence"/>
</dbReference>
<proteinExistence type="predicted"/>
<dbReference type="InterPro" id="IPR000182">
    <property type="entry name" value="GNAT_dom"/>
</dbReference>
<reference evidence="2" key="2">
    <citation type="journal article" date="2023" name="IMA Fungus">
        <title>Comparative genomic study of the Penicillium genus elucidates a diverse pangenome and 15 lateral gene transfer events.</title>
        <authorList>
            <person name="Petersen C."/>
            <person name="Sorensen T."/>
            <person name="Nielsen M.R."/>
            <person name="Sondergaard T.E."/>
            <person name="Sorensen J.L."/>
            <person name="Fitzpatrick D.A."/>
            <person name="Frisvad J.C."/>
            <person name="Nielsen K.L."/>
        </authorList>
    </citation>
    <scope>NUCLEOTIDE SEQUENCE</scope>
    <source>
        <strain evidence="2">IBT 16125</strain>
    </source>
</reference>
<protein>
    <submittedName>
        <fullName evidence="2">AcetyltransferaseGNAT family</fullName>
    </submittedName>
</protein>
<dbReference type="PANTHER" id="PTHR43792">
    <property type="entry name" value="GNAT FAMILY, PUTATIVE (AFU_ORTHOLOGUE AFUA_3G00765)-RELATED-RELATED"/>
    <property type="match status" value="1"/>
</dbReference>
<evidence type="ECO:0000259" key="1">
    <source>
        <dbReference type="PROSITE" id="PS51186"/>
    </source>
</evidence>